<dbReference type="EMBL" id="CP012502">
    <property type="protein sequence ID" value="AOM84098.1"/>
    <property type="molecule type" value="Genomic_DNA"/>
</dbReference>
<dbReference type="Pfam" id="PF13460">
    <property type="entry name" value="NAD_binding_10"/>
    <property type="match status" value="1"/>
</dbReference>
<evidence type="ECO:0000313" key="2">
    <source>
        <dbReference type="EMBL" id="AOM84098.1"/>
    </source>
</evidence>
<evidence type="ECO:0000313" key="3">
    <source>
        <dbReference type="Proteomes" id="UP000094463"/>
    </source>
</evidence>
<keyword evidence="3" id="KW-1185">Reference proteome</keyword>
<dbReference type="PANTHER" id="PTHR12126:SF11">
    <property type="entry name" value="NADH DEHYDROGENASE [UBIQUINONE] 1 ALPHA SUBCOMPLEX SUBUNIT 9, MITOCHONDRIAL"/>
    <property type="match status" value="1"/>
</dbReference>
<dbReference type="SUPFAM" id="SSF51735">
    <property type="entry name" value="NAD(P)-binding Rossmann-fold domains"/>
    <property type="match status" value="1"/>
</dbReference>
<accession>A0A1D7QYN8</accession>
<evidence type="ECO:0000259" key="1">
    <source>
        <dbReference type="Pfam" id="PF13460"/>
    </source>
</evidence>
<dbReference type="KEGG" id="bbev:BBEV_2761"/>
<feature type="domain" description="NAD(P)-binding" evidence="1">
    <location>
        <begin position="20"/>
        <end position="125"/>
    </location>
</feature>
<dbReference type="OrthoDB" id="9774199at2"/>
<organism evidence="2 3">
    <name type="scientific">Salisediminibacterium beveridgei</name>
    <dbReference type="NCBI Taxonomy" id="632773"/>
    <lineage>
        <taxon>Bacteria</taxon>
        <taxon>Bacillati</taxon>
        <taxon>Bacillota</taxon>
        <taxon>Bacilli</taxon>
        <taxon>Bacillales</taxon>
        <taxon>Bacillaceae</taxon>
        <taxon>Salisediminibacterium</taxon>
    </lineage>
</organism>
<dbReference type="GO" id="GO:0044877">
    <property type="term" value="F:protein-containing complex binding"/>
    <property type="evidence" value="ECO:0007669"/>
    <property type="project" value="TreeGrafter"/>
</dbReference>
<dbReference type="AlphaFoldDB" id="A0A1D7QYN8"/>
<dbReference type="PATRIC" id="fig|632773.3.peg.2901"/>
<gene>
    <name evidence="2" type="ORF">BBEV_2761</name>
</gene>
<dbReference type="RefSeq" id="WP_069366008.1">
    <property type="nucleotide sequence ID" value="NZ_CP012502.1"/>
</dbReference>
<dbReference type="InterPro" id="IPR016040">
    <property type="entry name" value="NAD(P)-bd_dom"/>
</dbReference>
<dbReference type="Gene3D" id="3.40.50.720">
    <property type="entry name" value="NAD(P)-binding Rossmann-like Domain"/>
    <property type="match status" value="1"/>
</dbReference>
<proteinExistence type="predicted"/>
<reference evidence="2 3" key="1">
    <citation type="submission" date="2015-08" db="EMBL/GenBank/DDBJ databases">
        <title>The complete genome sequence of Bacillus beveridgei MLTeJB.</title>
        <authorList>
            <person name="Hanson T.E."/>
            <person name="Mesa C."/>
            <person name="Basesman S.M."/>
            <person name="Oremland R.S."/>
        </authorList>
    </citation>
    <scope>NUCLEOTIDE SEQUENCE [LARGE SCALE GENOMIC DNA]</scope>
    <source>
        <strain evidence="2 3">MLTeJB</strain>
    </source>
</reference>
<dbReference type="InterPro" id="IPR051207">
    <property type="entry name" value="ComplexI_NDUFA9_subunit"/>
</dbReference>
<name>A0A1D7QYN8_9BACI</name>
<dbReference type="InterPro" id="IPR036291">
    <property type="entry name" value="NAD(P)-bd_dom_sf"/>
</dbReference>
<protein>
    <recommendedName>
        <fullName evidence="1">NAD(P)-binding domain-containing protein</fullName>
    </recommendedName>
</protein>
<dbReference type="Proteomes" id="UP000094463">
    <property type="component" value="Chromosome"/>
</dbReference>
<sequence length="466" mass="52367">MGQASGIEGQEKRPTVVIAGASGYIGRNIMKEIGDQANIIALSRSVSKQTNSEHVTWRSCDLFSMVDVEKSIEGADFAVYLVHSMLASAHLTQGSFEDMDLILADNFARAAKKKGIKQIVYLSGLIPDVEDLSRHLKSRLEVEKVLGSYGVPLTTLRAGLIVGPQGSSFPILIKLVKRLPVMLLPKWTETLTHPIALTDVLSGLRNSIGNSDVFDKTIDIGGPEVMTYKEMMIRTAKAMDKERYLMNIPYFTPNLSRLWVSLTTNTPKNLVYPLIESLIHPMTAEPERMVEGISFGKTPFLEAAVDAIQSEQTGKRKKNASKAAAQHDVRSVQRLPLPEGRNAVWVALHYVEWLSTLLKPLIRVEIDEEYNSKLFAVFIKKPMMEFTYSKERSVPDRALFYITGGILAKITGDTRGRLEFRHIPDTNEFLVAIHDYTPSLPWFIYVFTQAKVHLWVMKRFKKNLLS</sequence>
<dbReference type="STRING" id="632773.BBEV_2761"/>
<dbReference type="PANTHER" id="PTHR12126">
    <property type="entry name" value="NADH-UBIQUINONE OXIDOREDUCTASE 39 KDA SUBUNIT-RELATED"/>
    <property type="match status" value="1"/>
</dbReference>